<keyword evidence="1" id="KW-1133">Transmembrane helix</keyword>
<dbReference type="Pfam" id="PF16868">
    <property type="entry name" value="NMT1_3"/>
    <property type="match status" value="1"/>
</dbReference>
<dbReference type="Gene3D" id="3.40.190.10">
    <property type="entry name" value="Periplasmic binding protein-like II"/>
    <property type="match status" value="2"/>
</dbReference>
<proteinExistence type="predicted"/>
<dbReference type="Proteomes" id="UP001156389">
    <property type="component" value="Unassembled WGS sequence"/>
</dbReference>
<comment type="caution">
    <text evidence="2">The sequence shown here is derived from an EMBL/GenBank/DDBJ whole genome shotgun (WGS) entry which is preliminary data.</text>
</comment>
<evidence type="ECO:0000313" key="2">
    <source>
        <dbReference type="EMBL" id="MCT2590584.1"/>
    </source>
</evidence>
<reference evidence="2 3" key="1">
    <citation type="submission" date="2021-10" db="EMBL/GenBank/DDBJ databases">
        <title>Streptomyces gossypii sp. nov., isolated from soil collected from cotton field.</title>
        <authorList>
            <person name="Ge X."/>
            <person name="Chen X."/>
            <person name="Liu W."/>
        </authorList>
    </citation>
    <scope>NUCLEOTIDE SEQUENCE [LARGE SCALE GENOMIC DNA]</scope>
    <source>
        <strain evidence="2 3">N2-109</strain>
    </source>
</reference>
<keyword evidence="1" id="KW-0812">Transmembrane</keyword>
<keyword evidence="3" id="KW-1185">Reference proteome</keyword>
<dbReference type="NCBIfam" id="TIGR02122">
    <property type="entry name" value="TRAP_TAXI"/>
    <property type="match status" value="1"/>
</dbReference>
<dbReference type="InterPro" id="IPR011852">
    <property type="entry name" value="TRAP_TAXI"/>
</dbReference>
<protein>
    <submittedName>
        <fullName evidence="2">TAXI family TRAP transporter solute-binding subunit</fullName>
    </submittedName>
</protein>
<gene>
    <name evidence="2" type="ORF">LHJ74_11810</name>
</gene>
<accession>A0ABT2JSW9</accession>
<dbReference type="PANTHER" id="PTHR42941:SF1">
    <property type="entry name" value="SLL1037 PROTEIN"/>
    <property type="match status" value="1"/>
</dbReference>
<dbReference type="SUPFAM" id="SSF53850">
    <property type="entry name" value="Periplasmic binding protein-like II"/>
    <property type="match status" value="1"/>
</dbReference>
<dbReference type="PANTHER" id="PTHR42941">
    <property type="entry name" value="SLL1037 PROTEIN"/>
    <property type="match status" value="1"/>
</dbReference>
<evidence type="ECO:0000256" key="1">
    <source>
        <dbReference type="SAM" id="Phobius"/>
    </source>
</evidence>
<sequence>MVRLPVRNGTALRGVPGRWRAAGAVALVLGMLLWWLLPDGGTAPSGKITFATGAPTGVYARYGTLLQQRMARDVPKLRMELASSQGSVQNIDMVVAGRADFTIAQSDAVAAYLDAGGEDAERLSACARLYDDYMQLIVPAGSPVRSAKDLGGLRVGLGSERSGVSLVAGRLLKAAGLDRDKDIEEVPAGIDRLPGMLERGELDAFFWSGGLPTTAIERLAEKTGIRLVQLGDLMPRLHAMEPETRYYRAAVMPADAYPSVQQGEPVNTVAVANLLVTTDRTDPEVAEALTRSLINSRDQIGNEVHAAQKVDLRTAIYTDPLPLHQGAERYYRAVKP</sequence>
<organism evidence="2 3">
    <name type="scientific">Streptomyces gossypii</name>
    <dbReference type="NCBI Taxonomy" id="2883101"/>
    <lineage>
        <taxon>Bacteria</taxon>
        <taxon>Bacillati</taxon>
        <taxon>Actinomycetota</taxon>
        <taxon>Actinomycetes</taxon>
        <taxon>Kitasatosporales</taxon>
        <taxon>Streptomycetaceae</taxon>
        <taxon>Streptomyces</taxon>
    </lineage>
</organism>
<keyword evidence="1" id="KW-0472">Membrane</keyword>
<name>A0ABT2JSW9_9ACTN</name>
<dbReference type="RefSeq" id="WP_260217915.1">
    <property type="nucleotide sequence ID" value="NZ_JAJAGO010000005.1"/>
</dbReference>
<dbReference type="EMBL" id="JAJAGO010000005">
    <property type="protein sequence ID" value="MCT2590584.1"/>
    <property type="molecule type" value="Genomic_DNA"/>
</dbReference>
<feature type="transmembrane region" description="Helical" evidence="1">
    <location>
        <begin position="21"/>
        <end position="37"/>
    </location>
</feature>
<evidence type="ECO:0000313" key="3">
    <source>
        <dbReference type="Proteomes" id="UP001156389"/>
    </source>
</evidence>